<reference evidence="11" key="1">
    <citation type="submission" date="2021-06" db="EMBL/GenBank/DDBJ databases">
        <title>Genome Sequence of Mortierella hyaline Strain SCG-10, a Cold-Adapted, Nitrate-Reducing Fungus Isolated from Soil in Minnesota, USA.</title>
        <authorList>
            <person name="Aldossari N."/>
        </authorList>
    </citation>
    <scope>NUCLEOTIDE SEQUENCE</scope>
    <source>
        <strain evidence="11">SCG-10</strain>
    </source>
</reference>
<comment type="caution">
    <text evidence="11">The sequence shown here is derived from an EMBL/GenBank/DDBJ whole genome shotgun (WGS) entry which is preliminary data.</text>
</comment>
<keyword evidence="4 8" id="KW-0378">Hydrolase</keyword>
<keyword evidence="3 8" id="KW-0227">DNA damage</keyword>
<comment type="similarity">
    <text evidence="8">Belongs to the SLX1 family.</text>
</comment>
<dbReference type="InterPro" id="IPR048749">
    <property type="entry name" value="SLX1_C"/>
</dbReference>
<comment type="function">
    <text evidence="8">Catalytic subunit of the SLX1-SLX4 structure-specific endonuclease that resolves DNA secondary structures generated during DNA repair and recombination. Has endonuclease activity towards branched DNA substrates, introducing single-strand cuts in duplex DNA close to junctions with ss-DNA.</text>
</comment>
<evidence type="ECO:0000256" key="6">
    <source>
        <dbReference type="ARBA" id="ARBA00023204"/>
    </source>
</evidence>
<feature type="region of interest" description="Disordered" evidence="9">
    <location>
        <begin position="395"/>
        <end position="418"/>
    </location>
</feature>
<dbReference type="GO" id="GO:0017108">
    <property type="term" value="F:5'-flap endonuclease activity"/>
    <property type="evidence" value="ECO:0007669"/>
    <property type="project" value="InterPro"/>
</dbReference>
<keyword evidence="5 8" id="KW-0233">DNA recombination</keyword>
<dbReference type="PROSITE" id="PS50164">
    <property type="entry name" value="GIY_YIG"/>
    <property type="match status" value="1"/>
</dbReference>
<dbReference type="OrthoDB" id="24645at2759"/>
<evidence type="ECO:0000256" key="5">
    <source>
        <dbReference type="ARBA" id="ARBA00023172"/>
    </source>
</evidence>
<dbReference type="InterPro" id="IPR050381">
    <property type="entry name" value="SLX1_endonuclease"/>
</dbReference>
<feature type="compositionally biased region" description="Low complexity" evidence="9">
    <location>
        <begin position="142"/>
        <end position="151"/>
    </location>
</feature>
<protein>
    <submittedName>
        <fullName evidence="11">Slx4p interacting protein</fullName>
    </submittedName>
</protein>
<dbReference type="AlphaFoldDB" id="A0A9P8BN75"/>
<dbReference type="InterPro" id="IPR013083">
    <property type="entry name" value="Znf_RING/FYVE/PHD"/>
</dbReference>
<dbReference type="Gene3D" id="3.30.40.10">
    <property type="entry name" value="Zinc/RING finger domain, C3HC4 (zinc finger)"/>
    <property type="match status" value="1"/>
</dbReference>
<dbReference type="InterPro" id="IPR027520">
    <property type="entry name" value="Slx1"/>
</dbReference>
<feature type="region of interest" description="Disordered" evidence="9">
    <location>
        <begin position="133"/>
        <end position="183"/>
    </location>
</feature>
<feature type="compositionally biased region" description="Low complexity" evidence="9">
    <location>
        <begin position="21"/>
        <end position="33"/>
    </location>
</feature>
<dbReference type="InterPro" id="IPR000305">
    <property type="entry name" value="GIY-YIG_endonuc"/>
</dbReference>
<keyword evidence="2 8" id="KW-0255">Endonuclease</keyword>
<dbReference type="PANTHER" id="PTHR20208:SF10">
    <property type="entry name" value="STRUCTURE-SPECIFIC ENDONUCLEASE SUBUNIT SLX1"/>
    <property type="match status" value="1"/>
</dbReference>
<feature type="compositionally biased region" description="Basic and acidic residues" evidence="9">
    <location>
        <begin position="1"/>
        <end position="10"/>
    </location>
</feature>
<name>A0A9P8BN75_9FUNG</name>
<comment type="cofactor">
    <cofactor evidence="8">
        <name>a divalent metal cation</name>
        <dbReference type="ChEBI" id="CHEBI:60240"/>
    </cofactor>
</comment>
<evidence type="ECO:0000256" key="4">
    <source>
        <dbReference type="ARBA" id="ARBA00022801"/>
    </source>
</evidence>
<keyword evidence="6 8" id="KW-0234">DNA repair</keyword>
<evidence type="ECO:0000313" key="11">
    <source>
        <dbReference type="EMBL" id="KAG9062469.1"/>
    </source>
</evidence>
<evidence type="ECO:0000256" key="3">
    <source>
        <dbReference type="ARBA" id="ARBA00022763"/>
    </source>
</evidence>
<comment type="subcellular location">
    <subcellularLocation>
        <location evidence="8">Nucleus</location>
    </subcellularLocation>
</comment>
<feature type="compositionally biased region" description="Low complexity" evidence="9">
    <location>
        <begin position="159"/>
        <end position="171"/>
    </location>
</feature>
<dbReference type="GO" id="GO:0033557">
    <property type="term" value="C:Slx1-Slx4 complex"/>
    <property type="evidence" value="ECO:0007669"/>
    <property type="project" value="UniProtKB-UniRule"/>
</dbReference>
<gene>
    <name evidence="11" type="primary">SLX1</name>
    <name evidence="11" type="ORF">KI688_005384</name>
</gene>
<feature type="domain" description="GIY-YIG" evidence="10">
    <location>
        <begin position="54"/>
        <end position="137"/>
    </location>
</feature>
<dbReference type="EMBL" id="JAHRHY010000019">
    <property type="protein sequence ID" value="KAG9062469.1"/>
    <property type="molecule type" value="Genomic_DNA"/>
</dbReference>
<dbReference type="HAMAP" id="MF_03100">
    <property type="entry name" value="Endonuc_su_Slx1"/>
    <property type="match status" value="1"/>
</dbReference>
<feature type="region of interest" description="Disordered" evidence="9">
    <location>
        <begin position="77"/>
        <end position="102"/>
    </location>
</feature>
<accession>A0A9P8BN75</accession>
<evidence type="ECO:0000256" key="7">
    <source>
        <dbReference type="ARBA" id="ARBA00023242"/>
    </source>
</evidence>
<proteinExistence type="inferred from homology"/>
<sequence>MPPIRRKDGYYSDDDEHPIQSTSRVTNRTTTTSAGKATKQDDDDTERGRDPLVPFYCCYLLCSTVPRYKTHAYVGSTPDPVTRLRQHNGELTQGAKKTSRKRPWKMAMLVHGFPTKLAALQFEWAWQYPERSRQFEKPSPPTSSSSSSSSSQPPPPTKPSSSEETPTSSQTGAGGRRRKLPRPVATVLQKLQTVHTMIGRPSWIRWPLTVYLMDPDLMTQWQDLVRTRGTGAGVGGIGVKTKIVVKSGTIQELAPLFSDRGFRQEQLRSRELERFDRFKEIDSRCLFCSKGINYKDPSSYLTCNNETSRNSEYSGACEMIAHLDCMSSILLSKDNRFALHIRSSSTTQQLSLLPTGGKCLACQGEMDWAVMVRAMNARVLALDARELELLQKKGKVAKKKSRGSSPIDVDLTDPFGSP</sequence>
<evidence type="ECO:0000256" key="8">
    <source>
        <dbReference type="HAMAP-Rule" id="MF_03100"/>
    </source>
</evidence>
<dbReference type="CDD" id="cd10455">
    <property type="entry name" value="GIY-YIG_SLX1"/>
    <property type="match status" value="1"/>
</dbReference>
<evidence type="ECO:0000256" key="2">
    <source>
        <dbReference type="ARBA" id="ARBA00022759"/>
    </source>
</evidence>
<dbReference type="Gene3D" id="3.40.1440.10">
    <property type="entry name" value="GIY-YIG endonuclease"/>
    <property type="match status" value="1"/>
</dbReference>
<evidence type="ECO:0000256" key="1">
    <source>
        <dbReference type="ARBA" id="ARBA00022722"/>
    </source>
</evidence>
<dbReference type="GO" id="GO:0000724">
    <property type="term" value="P:double-strand break repair via homologous recombination"/>
    <property type="evidence" value="ECO:0007669"/>
    <property type="project" value="TreeGrafter"/>
</dbReference>
<evidence type="ECO:0000313" key="12">
    <source>
        <dbReference type="Proteomes" id="UP000707451"/>
    </source>
</evidence>
<comment type="subunit">
    <text evidence="8">Forms a heterodimer with SLX4.</text>
</comment>
<evidence type="ECO:0000259" key="10">
    <source>
        <dbReference type="PROSITE" id="PS50164"/>
    </source>
</evidence>
<organism evidence="11 12">
    <name type="scientific">Linnemannia hyalina</name>
    <dbReference type="NCBI Taxonomy" id="64524"/>
    <lineage>
        <taxon>Eukaryota</taxon>
        <taxon>Fungi</taxon>
        <taxon>Fungi incertae sedis</taxon>
        <taxon>Mucoromycota</taxon>
        <taxon>Mortierellomycotina</taxon>
        <taxon>Mortierellomycetes</taxon>
        <taxon>Mortierellales</taxon>
        <taxon>Mortierellaceae</taxon>
        <taxon>Linnemannia</taxon>
    </lineage>
</organism>
<comment type="caution">
    <text evidence="8">Lacks conserved residue(s) required for the propagation of feature annotation.</text>
</comment>
<keyword evidence="12" id="KW-1185">Reference proteome</keyword>
<dbReference type="Pfam" id="PF21202">
    <property type="entry name" value="SLX1_C"/>
    <property type="match status" value="1"/>
</dbReference>
<dbReference type="Proteomes" id="UP000707451">
    <property type="component" value="Unassembled WGS sequence"/>
</dbReference>
<dbReference type="GO" id="GO:0008821">
    <property type="term" value="F:crossover junction DNA endonuclease activity"/>
    <property type="evidence" value="ECO:0007669"/>
    <property type="project" value="TreeGrafter"/>
</dbReference>
<dbReference type="Pfam" id="PF01541">
    <property type="entry name" value="GIY-YIG"/>
    <property type="match status" value="1"/>
</dbReference>
<keyword evidence="1 8" id="KW-0540">Nuclease</keyword>
<dbReference type="PANTHER" id="PTHR20208">
    <property type="entry name" value="STRUCTURE-SPECIFIC ENDONUCLEASE SUBUNIT SLX1"/>
    <property type="match status" value="1"/>
</dbReference>
<keyword evidence="7 8" id="KW-0539">Nucleus</keyword>
<dbReference type="InterPro" id="IPR035901">
    <property type="entry name" value="GIY-YIG_endonuc_sf"/>
</dbReference>
<evidence type="ECO:0000256" key="9">
    <source>
        <dbReference type="SAM" id="MobiDB-lite"/>
    </source>
</evidence>
<feature type="region of interest" description="Disordered" evidence="9">
    <location>
        <begin position="1"/>
        <end position="47"/>
    </location>
</feature>